<sequence length="213" mass="23928">MSFGGAFYGSAVVLRRVTIRIRALALVSSWNNKFAPVNYFKMFSPGSISVQGSFKLVLPDRMSCDVPFQEPVKYPLYKDPECYEHCLNAALLTASISEDRFCFMLEPGKNKKTLELVVPALPSSTFGFKSPRTSDTILASNISVTEFLEALIAEPQIRHLWVQVQPLTLQTLLPVDSASLHKVCTDHTLTSFGATYRSLIYYLRCFRILEFPA</sequence>
<dbReference type="CTD" id="36338688"/>
<dbReference type="Proteomes" id="UP000019149">
    <property type="component" value="Unassembled WGS sequence"/>
</dbReference>
<dbReference type="AlphaFoldDB" id="W6UM58"/>
<comment type="caution">
    <text evidence="1">The sequence shown here is derived from an EMBL/GenBank/DDBJ whole genome shotgun (WGS) entry which is preliminary data.</text>
</comment>
<evidence type="ECO:0000313" key="2">
    <source>
        <dbReference type="Proteomes" id="UP000019149"/>
    </source>
</evidence>
<organism evidence="1 2">
    <name type="scientific">Echinococcus granulosus</name>
    <name type="common">Hydatid tapeworm</name>
    <dbReference type="NCBI Taxonomy" id="6210"/>
    <lineage>
        <taxon>Eukaryota</taxon>
        <taxon>Metazoa</taxon>
        <taxon>Spiralia</taxon>
        <taxon>Lophotrochozoa</taxon>
        <taxon>Platyhelminthes</taxon>
        <taxon>Cestoda</taxon>
        <taxon>Eucestoda</taxon>
        <taxon>Cyclophyllidea</taxon>
        <taxon>Taeniidae</taxon>
        <taxon>Echinococcus</taxon>
        <taxon>Echinococcus granulosus group</taxon>
    </lineage>
</organism>
<dbReference type="OrthoDB" id="6249442at2759"/>
<evidence type="ECO:0000313" key="1">
    <source>
        <dbReference type="EMBL" id="EUB62221.1"/>
    </source>
</evidence>
<dbReference type="EMBL" id="APAU02000014">
    <property type="protein sequence ID" value="EUB62221.1"/>
    <property type="molecule type" value="Genomic_DNA"/>
</dbReference>
<dbReference type="RefSeq" id="XP_024353417.1">
    <property type="nucleotide sequence ID" value="XM_024492222.1"/>
</dbReference>
<gene>
    <name evidence="1" type="ORF">EGR_02973</name>
</gene>
<dbReference type="GeneID" id="36338688"/>
<accession>W6UM58</accession>
<protein>
    <submittedName>
        <fullName evidence="1">Uncharacterized protein</fullName>
    </submittedName>
</protein>
<keyword evidence="2" id="KW-1185">Reference proteome</keyword>
<name>W6UM58_ECHGR</name>
<proteinExistence type="predicted"/>
<dbReference type="KEGG" id="egl:EGR_02973"/>
<reference evidence="1 2" key="1">
    <citation type="journal article" date="2013" name="Nat. Genet.">
        <title>The genome of the hydatid tapeworm Echinococcus granulosus.</title>
        <authorList>
            <person name="Zheng H."/>
            <person name="Zhang W."/>
            <person name="Zhang L."/>
            <person name="Zhang Z."/>
            <person name="Li J."/>
            <person name="Lu G."/>
            <person name="Zhu Y."/>
            <person name="Wang Y."/>
            <person name="Huang Y."/>
            <person name="Liu J."/>
            <person name="Kang H."/>
            <person name="Chen J."/>
            <person name="Wang L."/>
            <person name="Chen A."/>
            <person name="Yu S."/>
            <person name="Gao Z."/>
            <person name="Jin L."/>
            <person name="Gu W."/>
            <person name="Wang Z."/>
            <person name="Zhao L."/>
            <person name="Shi B."/>
            <person name="Wen H."/>
            <person name="Lin R."/>
            <person name="Jones M.K."/>
            <person name="Brejova B."/>
            <person name="Vinar T."/>
            <person name="Zhao G."/>
            <person name="McManus D.P."/>
            <person name="Chen Z."/>
            <person name="Zhou Y."/>
            <person name="Wang S."/>
        </authorList>
    </citation>
    <scope>NUCLEOTIDE SEQUENCE [LARGE SCALE GENOMIC DNA]</scope>
</reference>